<sequence length="300" mass="31932">MALSRMEQVLLDWVFYVGGSSGTKEYVPSSGVADGVCPPPLVGGAEMSEGAGVSTAQDIGEDADMRDISPSSPAWTGEALEEVLIPTSLVIEKEVMVSPSVERAEVRDEASASVISEVQADAGDAESSFASEEVGVSGATGGVPGKSDDVVPSPGATLSQLGLTDDISKDHAIVDVSSDVEVPGDATDYRRGTPGDDQLSPEEEFAAFSSQLATYRKFFREIEKARPFTFDSLTRRSPPHVSESVAAIYQENANRLLDGLRQTLVSRGPRDVDQMISDTFSVFSVPDAMYFDYSSNPTRN</sequence>
<keyword evidence="3" id="KW-1185">Reference proteome</keyword>
<gene>
    <name evidence="2" type="ORF">HHK36_007234</name>
</gene>
<dbReference type="Proteomes" id="UP000655225">
    <property type="component" value="Unassembled WGS sequence"/>
</dbReference>
<feature type="region of interest" description="Disordered" evidence="1">
    <location>
        <begin position="123"/>
        <end position="151"/>
    </location>
</feature>
<protein>
    <submittedName>
        <fullName evidence="2">Uncharacterized protein</fullName>
    </submittedName>
</protein>
<evidence type="ECO:0000313" key="3">
    <source>
        <dbReference type="Proteomes" id="UP000655225"/>
    </source>
</evidence>
<organism evidence="2 3">
    <name type="scientific">Tetracentron sinense</name>
    <name type="common">Spur-leaf</name>
    <dbReference type="NCBI Taxonomy" id="13715"/>
    <lineage>
        <taxon>Eukaryota</taxon>
        <taxon>Viridiplantae</taxon>
        <taxon>Streptophyta</taxon>
        <taxon>Embryophyta</taxon>
        <taxon>Tracheophyta</taxon>
        <taxon>Spermatophyta</taxon>
        <taxon>Magnoliopsida</taxon>
        <taxon>Trochodendrales</taxon>
        <taxon>Trochodendraceae</taxon>
        <taxon>Tetracentron</taxon>
    </lineage>
</organism>
<accession>A0A835DL22</accession>
<comment type="caution">
    <text evidence="2">The sequence shown here is derived from an EMBL/GenBank/DDBJ whole genome shotgun (WGS) entry which is preliminary data.</text>
</comment>
<evidence type="ECO:0000313" key="2">
    <source>
        <dbReference type="EMBL" id="KAF8408093.1"/>
    </source>
</evidence>
<name>A0A835DL22_TETSI</name>
<evidence type="ECO:0000256" key="1">
    <source>
        <dbReference type="SAM" id="MobiDB-lite"/>
    </source>
</evidence>
<dbReference type="AlphaFoldDB" id="A0A835DL22"/>
<reference evidence="2 3" key="1">
    <citation type="submission" date="2020-04" db="EMBL/GenBank/DDBJ databases">
        <title>Plant Genome Project.</title>
        <authorList>
            <person name="Zhang R.-G."/>
        </authorList>
    </citation>
    <scope>NUCLEOTIDE SEQUENCE [LARGE SCALE GENOMIC DNA]</scope>
    <source>
        <strain evidence="2">YNK0</strain>
        <tissue evidence="2">Leaf</tissue>
    </source>
</reference>
<dbReference type="EMBL" id="JABCRI010000004">
    <property type="protein sequence ID" value="KAF8408093.1"/>
    <property type="molecule type" value="Genomic_DNA"/>
</dbReference>
<proteinExistence type="predicted"/>